<sequence length="17" mass="2109">MCCQLIRQQNLLQFLTR</sequence>
<proteinExistence type="predicted"/>
<name>A0A2P2Q0W8_RHIMU</name>
<accession>A0A2P2Q0W8</accession>
<dbReference type="EMBL" id="GGEC01080146">
    <property type="protein sequence ID" value="MBX60630.1"/>
    <property type="molecule type" value="Transcribed_RNA"/>
</dbReference>
<organism evidence="1">
    <name type="scientific">Rhizophora mucronata</name>
    <name type="common">Asiatic mangrove</name>
    <dbReference type="NCBI Taxonomy" id="61149"/>
    <lineage>
        <taxon>Eukaryota</taxon>
        <taxon>Viridiplantae</taxon>
        <taxon>Streptophyta</taxon>
        <taxon>Embryophyta</taxon>
        <taxon>Tracheophyta</taxon>
        <taxon>Spermatophyta</taxon>
        <taxon>Magnoliopsida</taxon>
        <taxon>eudicotyledons</taxon>
        <taxon>Gunneridae</taxon>
        <taxon>Pentapetalae</taxon>
        <taxon>rosids</taxon>
        <taxon>fabids</taxon>
        <taxon>Malpighiales</taxon>
        <taxon>Rhizophoraceae</taxon>
        <taxon>Rhizophora</taxon>
    </lineage>
</organism>
<reference evidence="1" key="1">
    <citation type="submission" date="2018-02" db="EMBL/GenBank/DDBJ databases">
        <title>Rhizophora mucronata_Transcriptome.</title>
        <authorList>
            <person name="Meera S.P."/>
            <person name="Sreeshan A."/>
            <person name="Augustine A."/>
        </authorList>
    </citation>
    <scope>NUCLEOTIDE SEQUENCE</scope>
    <source>
        <tissue evidence="1">Leaf</tissue>
    </source>
</reference>
<evidence type="ECO:0000313" key="1">
    <source>
        <dbReference type="EMBL" id="MBX60630.1"/>
    </source>
</evidence>
<dbReference type="AlphaFoldDB" id="A0A2P2Q0W8"/>
<protein>
    <submittedName>
        <fullName evidence="1">Uncharacterized protein</fullName>
    </submittedName>
</protein>